<evidence type="ECO:0000256" key="1">
    <source>
        <dbReference type="SAM" id="MobiDB-lite"/>
    </source>
</evidence>
<proteinExistence type="predicted"/>
<feature type="region of interest" description="Disordered" evidence="1">
    <location>
        <begin position="1"/>
        <end position="25"/>
    </location>
</feature>
<protein>
    <submittedName>
        <fullName evidence="2">Uncharacterized protein</fullName>
    </submittedName>
</protein>
<gene>
    <name evidence="2" type="ORF">MRATA1EN1_LOCUS29309</name>
</gene>
<name>A0ABN9A286_RANTA</name>
<evidence type="ECO:0000313" key="3">
    <source>
        <dbReference type="Proteomes" id="UP001176941"/>
    </source>
</evidence>
<dbReference type="EMBL" id="OX460343">
    <property type="protein sequence ID" value="CAI9180347.1"/>
    <property type="molecule type" value="Genomic_DNA"/>
</dbReference>
<dbReference type="Proteomes" id="UP001176941">
    <property type="component" value="Chromosome X"/>
</dbReference>
<sequence length="108" mass="12713">MEKKGKKRKDHLLFKPCYSPPPPFPTKNKNMDDLVFILKDFFQIQFRGVMGSQRPKKVQEVLQIRDFDICGEVHVQTTRFRTSEKMKTNIFFTPKASSIRPQFISTCN</sequence>
<keyword evidence="3" id="KW-1185">Reference proteome</keyword>
<evidence type="ECO:0000313" key="2">
    <source>
        <dbReference type="EMBL" id="CAI9180347.1"/>
    </source>
</evidence>
<feature type="compositionally biased region" description="Basic residues" evidence="1">
    <location>
        <begin position="1"/>
        <end position="10"/>
    </location>
</feature>
<accession>A0ABN9A286</accession>
<organism evidence="2 3">
    <name type="scientific">Rangifer tarandus platyrhynchus</name>
    <name type="common">Svalbard reindeer</name>
    <dbReference type="NCBI Taxonomy" id="3082113"/>
    <lineage>
        <taxon>Eukaryota</taxon>
        <taxon>Metazoa</taxon>
        <taxon>Chordata</taxon>
        <taxon>Craniata</taxon>
        <taxon>Vertebrata</taxon>
        <taxon>Euteleostomi</taxon>
        <taxon>Mammalia</taxon>
        <taxon>Eutheria</taxon>
        <taxon>Laurasiatheria</taxon>
        <taxon>Artiodactyla</taxon>
        <taxon>Ruminantia</taxon>
        <taxon>Pecora</taxon>
        <taxon>Cervidae</taxon>
        <taxon>Odocoileinae</taxon>
        <taxon>Rangifer</taxon>
    </lineage>
</organism>
<reference evidence="2" key="1">
    <citation type="submission" date="2023-04" db="EMBL/GenBank/DDBJ databases">
        <authorList>
            <consortium name="ELIXIR-Norway"/>
        </authorList>
    </citation>
    <scope>NUCLEOTIDE SEQUENCE [LARGE SCALE GENOMIC DNA]</scope>
</reference>